<evidence type="ECO:0000313" key="2">
    <source>
        <dbReference type="EMBL" id="CAA9224082.1"/>
    </source>
</evidence>
<dbReference type="EMBL" id="CADCTM010000101">
    <property type="protein sequence ID" value="CAA9224082.1"/>
    <property type="molecule type" value="Genomic_DNA"/>
</dbReference>
<evidence type="ECO:0008006" key="3">
    <source>
        <dbReference type="Google" id="ProtNLM"/>
    </source>
</evidence>
<accession>A0A6J4HGG1</accession>
<feature type="transmembrane region" description="Helical" evidence="1">
    <location>
        <begin position="231"/>
        <end position="254"/>
    </location>
</feature>
<keyword evidence="1" id="KW-0472">Membrane</keyword>
<proteinExistence type="predicted"/>
<sequence>MELAVVNLLQFCRLISGRLRVFGVALLAVVLLSGCVQYDVGVNFEGAHRGEFVQHIKLEERLTNFSSSQVQDWLTSIEQRAKQLGGKTKHLSKQEVVVTIPFSSGKELESKFNQFFNPIEQKKSDAKTVEALNLPNFESKVNLEQGNFIFWQRSRLSYDLDLRSLGVLSENGNVIVSPSSLLNLQFSLSSPGGIRSIEKDVNAITPEVYEKGHQLVWTLQPGQLNHLEAVFWLPSPLGIGTLVIVLFIVGGFYAKYKSFPWKSTQPLAPTTLSRVQ</sequence>
<keyword evidence="1" id="KW-0812">Transmembrane</keyword>
<protein>
    <recommendedName>
        <fullName evidence="3">DUF3153 domain-containing protein</fullName>
    </recommendedName>
</protein>
<name>A0A6J4HGG1_9CYAN</name>
<organism evidence="2">
    <name type="scientific">uncultured Coleofasciculus sp</name>
    <dbReference type="NCBI Taxonomy" id="1267456"/>
    <lineage>
        <taxon>Bacteria</taxon>
        <taxon>Bacillati</taxon>
        <taxon>Cyanobacteriota</taxon>
        <taxon>Cyanophyceae</taxon>
        <taxon>Coleofasciculales</taxon>
        <taxon>Coleofasciculaceae</taxon>
        <taxon>Coleofasciculus</taxon>
        <taxon>environmental samples</taxon>
    </lineage>
</organism>
<dbReference type="AlphaFoldDB" id="A0A6J4HGG1"/>
<evidence type="ECO:0000256" key="1">
    <source>
        <dbReference type="SAM" id="Phobius"/>
    </source>
</evidence>
<dbReference type="InterPro" id="IPR021499">
    <property type="entry name" value="DUF3153"/>
</dbReference>
<reference evidence="2" key="1">
    <citation type="submission" date="2020-02" db="EMBL/GenBank/DDBJ databases">
        <authorList>
            <person name="Meier V. D."/>
        </authorList>
    </citation>
    <scope>NUCLEOTIDE SEQUENCE</scope>
    <source>
        <strain evidence="2">AVDCRST_MAG92</strain>
    </source>
</reference>
<keyword evidence="1" id="KW-1133">Transmembrane helix</keyword>
<dbReference type="Pfam" id="PF11353">
    <property type="entry name" value="DUF3153"/>
    <property type="match status" value="1"/>
</dbReference>
<gene>
    <name evidence="2" type="ORF">AVDCRST_MAG92-716</name>
</gene>